<keyword evidence="2 4" id="KW-0808">Transferase</keyword>
<dbReference type="AlphaFoldDB" id="A0A173XKN5"/>
<dbReference type="PANTHER" id="PTHR22916:SF51">
    <property type="entry name" value="GLYCOSYLTRANSFERASE EPSH-RELATED"/>
    <property type="match status" value="1"/>
</dbReference>
<reference evidence="4 5" key="1">
    <citation type="submission" date="2015-09" db="EMBL/GenBank/DDBJ databases">
        <authorList>
            <consortium name="Pathogen Informatics"/>
        </authorList>
    </citation>
    <scope>NUCLEOTIDE SEQUENCE [LARGE SCALE GENOMIC DNA]</scope>
    <source>
        <strain evidence="4 5">2789STDY5834866</strain>
    </source>
</reference>
<dbReference type="EMBL" id="CYZK01000002">
    <property type="protein sequence ID" value="CUN52209.1"/>
    <property type="molecule type" value="Genomic_DNA"/>
</dbReference>
<accession>A0A173XKN5</accession>
<proteinExistence type="predicted"/>
<dbReference type="InterPro" id="IPR029044">
    <property type="entry name" value="Nucleotide-diphossugar_trans"/>
</dbReference>
<dbReference type="GO" id="GO:0050501">
    <property type="term" value="F:hyaluronan synthase activity"/>
    <property type="evidence" value="ECO:0007669"/>
    <property type="project" value="UniProtKB-EC"/>
</dbReference>
<feature type="domain" description="Glycosyltransferase 2-like" evidence="3">
    <location>
        <begin position="5"/>
        <end position="134"/>
    </location>
</feature>
<evidence type="ECO:0000256" key="2">
    <source>
        <dbReference type="ARBA" id="ARBA00022679"/>
    </source>
</evidence>
<evidence type="ECO:0000259" key="3">
    <source>
        <dbReference type="Pfam" id="PF00535"/>
    </source>
</evidence>
<dbReference type="InterPro" id="IPR001173">
    <property type="entry name" value="Glyco_trans_2-like"/>
</dbReference>
<sequence>MPHISVIIPVYNAGNYIVDTLNSVLQQTLKDIEVIVVNDGSNDQSLVECYRLQEMDKRIIIINQDNQGVSKARNVGKQNATGDYIIFIDADDELDCRMLEILYTQARKTDSDISVCGVDRIFEKKQEEKKKYHCNYEEITVDQAIEWLLLGQKIESGAWNKLFKASTIEDVHFEEGKKINEDKYFVFRSLLKSKKIVYCAEKLYYYYCRENSVTNQSFSERWFDSLYFADRIYEELKGRNNLEVFARYQLLIAYYTVLRRMYPFRNQYKKEYQLVIDKIKSTSFKSVLSYMDKKQVFGVLSIKYCILLYKFMRCVSK</sequence>
<dbReference type="RefSeq" id="WP_055260478.1">
    <property type="nucleotide sequence ID" value="NZ_CYZK01000002.1"/>
</dbReference>
<dbReference type="PANTHER" id="PTHR22916">
    <property type="entry name" value="GLYCOSYLTRANSFERASE"/>
    <property type="match status" value="1"/>
</dbReference>
<dbReference type="Gene3D" id="3.90.550.10">
    <property type="entry name" value="Spore Coat Polysaccharide Biosynthesis Protein SpsA, Chain A"/>
    <property type="match status" value="1"/>
</dbReference>
<dbReference type="CDD" id="cd00761">
    <property type="entry name" value="Glyco_tranf_GTA_type"/>
    <property type="match status" value="1"/>
</dbReference>
<evidence type="ECO:0000313" key="5">
    <source>
        <dbReference type="Proteomes" id="UP000095362"/>
    </source>
</evidence>
<evidence type="ECO:0000313" key="4">
    <source>
        <dbReference type="EMBL" id="CUN52209.1"/>
    </source>
</evidence>
<name>A0A173XKN5_9FIRM</name>
<evidence type="ECO:0000256" key="1">
    <source>
        <dbReference type="ARBA" id="ARBA00022676"/>
    </source>
</evidence>
<gene>
    <name evidence="4" type="primary">hyaD_1</name>
    <name evidence="4" type="ORF">ERS852481_00317</name>
</gene>
<protein>
    <submittedName>
        <fullName evidence="4">Hyaluronan synthase</fullName>
        <ecNumber evidence="4">2.4.1.212</ecNumber>
    </submittedName>
</protein>
<dbReference type="EC" id="2.4.1.212" evidence="4"/>
<dbReference type="Pfam" id="PF00535">
    <property type="entry name" value="Glycos_transf_2"/>
    <property type="match status" value="1"/>
</dbReference>
<organism evidence="4 5">
    <name type="scientific">Coprococcus comes</name>
    <dbReference type="NCBI Taxonomy" id="410072"/>
    <lineage>
        <taxon>Bacteria</taxon>
        <taxon>Bacillati</taxon>
        <taxon>Bacillota</taxon>
        <taxon>Clostridia</taxon>
        <taxon>Lachnospirales</taxon>
        <taxon>Lachnospiraceae</taxon>
        <taxon>Coprococcus</taxon>
    </lineage>
</organism>
<keyword evidence="1 4" id="KW-0328">Glycosyltransferase</keyword>
<dbReference type="SUPFAM" id="SSF53448">
    <property type="entry name" value="Nucleotide-diphospho-sugar transferases"/>
    <property type="match status" value="1"/>
</dbReference>
<dbReference type="Proteomes" id="UP000095362">
    <property type="component" value="Unassembled WGS sequence"/>
</dbReference>